<dbReference type="AlphaFoldDB" id="A0A2S5R9C5"/>
<sequence length="46" mass="5177">MGQKSEKLVSKKRGMHSTKLHSVEALVQSIYKTHKGFQGPLIKINI</sequence>
<organism evidence="1 2">
    <name type="scientific">Holospora curviuscula</name>
    <dbReference type="NCBI Taxonomy" id="1082868"/>
    <lineage>
        <taxon>Bacteria</taxon>
        <taxon>Pseudomonadati</taxon>
        <taxon>Pseudomonadota</taxon>
        <taxon>Alphaproteobacteria</taxon>
        <taxon>Holosporales</taxon>
        <taxon>Holosporaceae</taxon>
        <taxon>Holospora</taxon>
    </lineage>
</organism>
<proteinExistence type="predicted"/>
<dbReference type="EMBL" id="PHHC01000080">
    <property type="protein sequence ID" value="PPE03926.1"/>
    <property type="molecule type" value="Genomic_DNA"/>
</dbReference>
<dbReference type="Proteomes" id="UP000239425">
    <property type="component" value="Unassembled WGS sequence"/>
</dbReference>
<evidence type="ECO:0000313" key="2">
    <source>
        <dbReference type="Proteomes" id="UP000239425"/>
    </source>
</evidence>
<accession>A0A2S5R9C5</accession>
<comment type="caution">
    <text evidence="1">The sequence shown here is derived from an EMBL/GenBank/DDBJ whole genome shotgun (WGS) entry which is preliminary data.</text>
</comment>
<evidence type="ECO:0000313" key="1">
    <source>
        <dbReference type="EMBL" id="PPE03926.1"/>
    </source>
</evidence>
<name>A0A2S5R9C5_9PROT</name>
<reference evidence="1 2" key="1">
    <citation type="submission" date="2017-11" db="EMBL/GenBank/DDBJ databases">
        <title>Comparative genomic analysis of Holospora spp., intranuclear symbionts of paramecia.</title>
        <authorList>
            <person name="Garushyants S.K."/>
            <person name="Beliavskaya A."/>
            <person name="Malko D.B."/>
            <person name="Logacheva M.D."/>
            <person name="Rautian M.S."/>
            <person name="Gelfand M.S."/>
        </authorList>
    </citation>
    <scope>NUCLEOTIDE SEQUENCE [LARGE SCALE GENOMIC DNA]</scope>
    <source>
        <strain evidence="2">02AZ16</strain>
    </source>
</reference>
<protein>
    <submittedName>
        <fullName evidence="1">Uncharacterized protein</fullName>
    </submittedName>
</protein>
<keyword evidence="2" id="KW-1185">Reference proteome</keyword>
<gene>
    <name evidence="1" type="ORF">HCUR_00706</name>
</gene>